<accession>B1TBS0</accession>
<evidence type="ECO:0000256" key="2">
    <source>
        <dbReference type="SAM" id="Phobius"/>
    </source>
</evidence>
<feature type="region of interest" description="Disordered" evidence="1">
    <location>
        <begin position="119"/>
        <end position="156"/>
    </location>
</feature>
<dbReference type="Proteomes" id="UP000004814">
    <property type="component" value="Unassembled WGS sequence"/>
</dbReference>
<comment type="caution">
    <text evidence="3">The sequence shown here is derived from an EMBL/GenBank/DDBJ whole genome shotgun (WGS) entry which is preliminary data.</text>
</comment>
<protein>
    <submittedName>
        <fullName evidence="3">Uncharacterized protein</fullName>
    </submittedName>
</protein>
<dbReference type="AlphaFoldDB" id="B1TBS0"/>
<sequence length="174" mass="18747">MLRREVVQGEREIALSAVIQIGVVFLLVAMKVVANTRIRLTSQLRLDSLASGSVLRQQSQIRKAMLLSEAVLSLMERNRAHEAVSPCRSAKRCSTLRLLSAPSCTRRWRGGSAGEVGEAAWPAVSGRGERNGARRGKSEARDRGPKPPGANGGGGFTASEAFFWGLRSSSISFP</sequence>
<dbReference type="EMBL" id="ABLK01000230">
    <property type="protein sequence ID" value="EDT38983.1"/>
    <property type="molecule type" value="Genomic_DNA"/>
</dbReference>
<feature type="transmembrane region" description="Helical" evidence="2">
    <location>
        <begin position="13"/>
        <end position="34"/>
    </location>
</feature>
<gene>
    <name evidence="3" type="ORF">BamMEX5DRAFT_5236</name>
</gene>
<name>B1TBS0_9BURK</name>
<organism evidence="3 4">
    <name type="scientific">Burkholderia ambifaria MEX-5</name>
    <dbReference type="NCBI Taxonomy" id="396597"/>
    <lineage>
        <taxon>Bacteria</taxon>
        <taxon>Pseudomonadati</taxon>
        <taxon>Pseudomonadota</taxon>
        <taxon>Betaproteobacteria</taxon>
        <taxon>Burkholderiales</taxon>
        <taxon>Burkholderiaceae</taxon>
        <taxon>Burkholderia</taxon>
        <taxon>Burkholderia cepacia complex</taxon>
    </lineage>
</organism>
<evidence type="ECO:0000313" key="3">
    <source>
        <dbReference type="EMBL" id="EDT38983.1"/>
    </source>
</evidence>
<keyword evidence="2" id="KW-1133">Transmembrane helix</keyword>
<keyword evidence="2" id="KW-0812">Transmembrane</keyword>
<feature type="compositionally biased region" description="Basic and acidic residues" evidence="1">
    <location>
        <begin position="127"/>
        <end position="145"/>
    </location>
</feature>
<evidence type="ECO:0000313" key="4">
    <source>
        <dbReference type="Proteomes" id="UP000004814"/>
    </source>
</evidence>
<evidence type="ECO:0000256" key="1">
    <source>
        <dbReference type="SAM" id="MobiDB-lite"/>
    </source>
</evidence>
<keyword evidence="2" id="KW-0472">Membrane</keyword>
<reference evidence="3 4" key="1">
    <citation type="submission" date="2008-03" db="EMBL/GenBank/DDBJ databases">
        <title>Sequencing of the draft genome and assembly of Burkholderia ambifaria MEX-5.</title>
        <authorList>
            <consortium name="US DOE Joint Genome Institute (JGI-PGF)"/>
            <person name="Copeland A."/>
            <person name="Lucas S."/>
            <person name="Lapidus A."/>
            <person name="Glavina del Rio T."/>
            <person name="Dalin E."/>
            <person name="Tice H."/>
            <person name="Bruce D."/>
            <person name="Goodwin L."/>
            <person name="Pitluck S."/>
            <person name="Larimer F."/>
            <person name="Land M.L."/>
            <person name="Hauser L."/>
            <person name="Tiedje J."/>
            <person name="Richardson P."/>
        </authorList>
    </citation>
    <scope>NUCLEOTIDE SEQUENCE [LARGE SCALE GENOMIC DNA]</scope>
    <source>
        <strain evidence="3 4">MEX-5</strain>
    </source>
</reference>
<dbReference type="PATRIC" id="fig|396597.7.peg.2403"/>
<proteinExistence type="predicted"/>